<dbReference type="Proteomes" id="UP000192656">
    <property type="component" value="Unassembled WGS sequence"/>
</dbReference>
<reference evidence="1 2" key="1">
    <citation type="submission" date="2017-04" db="EMBL/GenBank/DDBJ databases">
        <authorList>
            <person name="Afonso C.L."/>
            <person name="Miller P.J."/>
            <person name="Scott M.A."/>
            <person name="Spackman E."/>
            <person name="Goraichik I."/>
            <person name="Dimitrov K.M."/>
            <person name="Suarez D.L."/>
            <person name="Swayne D.E."/>
        </authorList>
    </citation>
    <scope>NUCLEOTIDE SEQUENCE [LARGE SCALE GENOMIC DNA]</scope>
    <source>
        <strain evidence="1 2">CGMCC 1.10972</strain>
    </source>
</reference>
<organism evidence="1 2">
    <name type="scientific">Fulvimarina manganoxydans</name>
    <dbReference type="NCBI Taxonomy" id="937218"/>
    <lineage>
        <taxon>Bacteria</taxon>
        <taxon>Pseudomonadati</taxon>
        <taxon>Pseudomonadota</taxon>
        <taxon>Alphaproteobacteria</taxon>
        <taxon>Hyphomicrobiales</taxon>
        <taxon>Aurantimonadaceae</taxon>
        <taxon>Fulvimarina</taxon>
    </lineage>
</organism>
<accession>A0A1W1YYN0</accession>
<keyword evidence="2" id="KW-1185">Reference proteome</keyword>
<protein>
    <submittedName>
        <fullName evidence="1">Uncharacterized protein</fullName>
    </submittedName>
</protein>
<dbReference type="OrthoDB" id="8370359at2"/>
<dbReference type="STRING" id="937218.SAMN06297251_10298"/>
<dbReference type="EMBL" id="FWXR01000002">
    <property type="protein sequence ID" value="SMC41327.1"/>
    <property type="molecule type" value="Genomic_DNA"/>
</dbReference>
<sequence>MSDDTRIIAARFTLFVRCANCLRDTKRCLEVPQADDAPSDIDELLDSAYLAGQRFACTQCDSSIATIVGIKQNAA</sequence>
<proteinExistence type="predicted"/>
<evidence type="ECO:0000313" key="2">
    <source>
        <dbReference type="Proteomes" id="UP000192656"/>
    </source>
</evidence>
<evidence type="ECO:0000313" key="1">
    <source>
        <dbReference type="EMBL" id="SMC41327.1"/>
    </source>
</evidence>
<dbReference type="RefSeq" id="WP_084408560.1">
    <property type="nucleotide sequence ID" value="NZ_FWXR01000002.1"/>
</dbReference>
<dbReference type="AlphaFoldDB" id="A0A1W1YYN0"/>
<name>A0A1W1YYN0_9HYPH</name>
<gene>
    <name evidence="1" type="ORF">SAMN06297251_10298</name>
</gene>